<dbReference type="PANTHER" id="PTHR30151:SF38">
    <property type="entry name" value="ALIPHATIC SULFONATES TRANSPORT PERMEASE PROTEIN SSUC-RELATED"/>
    <property type="match status" value="1"/>
</dbReference>
<evidence type="ECO:0000256" key="4">
    <source>
        <dbReference type="ARBA" id="ARBA00022692"/>
    </source>
</evidence>
<dbReference type="InterPro" id="IPR035906">
    <property type="entry name" value="MetI-like_sf"/>
</dbReference>
<evidence type="ECO:0000256" key="6">
    <source>
        <dbReference type="ARBA" id="ARBA00023136"/>
    </source>
</evidence>
<comment type="similarity">
    <text evidence="7">Belongs to the binding-protein-dependent transport system permease family.</text>
</comment>
<evidence type="ECO:0000259" key="8">
    <source>
        <dbReference type="PROSITE" id="PS50928"/>
    </source>
</evidence>
<dbReference type="EMBL" id="JARGEQ010000102">
    <property type="protein sequence ID" value="MDF1586958.1"/>
    <property type="molecule type" value="Genomic_DNA"/>
</dbReference>
<dbReference type="InterPro" id="IPR000515">
    <property type="entry name" value="MetI-like"/>
</dbReference>
<comment type="caution">
    <text evidence="9">The sequence shown here is derived from an EMBL/GenBank/DDBJ whole genome shotgun (WGS) entry which is preliminary data.</text>
</comment>
<dbReference type="RefSeq" id="WP_327789380.1">
    <property type="nucleotide sequence ID" value="NZ_JARGEQ010000102.1"/>
</dbReference>
<reference evidence="9 10" key="1">
    <citation type="submission" date="2023-03" db="EMBL/GenBank/DDBJ databases">
        <title>YIM 152171 draft genome.</title>
        <authorList>
            <person name="Yang Z."/>
        </authorList>
    </citation>
    <scope>NUCLEOTIDE SEQUENCE [LARGE SCALE GENOMIC DNA]</scope>
    <source>
        <strain evidence="9 10">YIM 152171</strain>
    </source>
</reference>
<evidence type="ECO:0000256" key="2">
    <source>
        <dbReference type="ARBA" id="ARBA00022448"/>
    </source>
</evidence>
<evidence type="ECO:0000256" key="1">
    <source>
        <dbReference type="ARBA" id="ARBA00004651"/>
    </source>
</evidence>
<feature type="transmembrane region" description="Helical" evidence="7">
    <location>
        <begin position="229"/>
        <end position="253"/>
    </location>
</feature>
<dbReference type="SUPFAM" id="SSF161098">
    <property type="entry name" value="MetI-like"/>
    <property type="match status" value="1"/>
</dbReference>
<keyword evidence="10" id="KW-1185">Reference proteome</keyword>
<keyword evidence="3" id="KW-1003">Cell membrane</keyword>
<accession>A0AAP4D5K5</accession>
<dbReference type="AlphaFoldDB" id="A0AAP4D5K5"/>
<keyword evidence="4 7" id="KW-0812">Transmembrane</keyword>
<dbReference type="Proteomes" id="UP001301140">
    <property type="component" value="Unassembled WGS sequence"/>
</dbReference>
<evidence type="ECO:0000313" key="9">
    <source>
        <dbReference type="EMBL" id="MDF1586958.1"/>
    </source>
</evidence>
<name>A0AAP4D5K5_9PROT</name>
<feature type="transmembrane region" description="Helical" evidence="7">
    <location>
        <begin position="27"/>
        <end position="49"/>
    </location>
</feature>
<feature type="transmembrane region" description="Helical" evidence="7">
    <location>
        <begin position="81"/>
        <end position="103"/>
    </location>
</feature>
<dbReference type="Pfam" id="PF00528">
    <property type="entry name" value="BPD_transp_1"/>
    <property type="match status" value="1"/>
</dbReference>
<evidence type="ECO:0000256" key="5">
    <source>
        <dbReference type="ARBA" id="ARBA00022989"/>
    </source>
</evidence>
<dbReference type="PANTHER" id="PTHR30151">
    <property type="entry name" value="ALKANE SULFONATE ABC TRANSPORTER-RELATED, MEMBRANE SUBUNIT"/>
    <property type="match status" value="1"/>
</dbReference>
<dbReference type="PROSITE" id="PS50928">
    <property type="entry name" value="ABC_TM1"/>
    <property type="match status" value="1"/>
</dbReference>
<dbReference type="CDD" id="cd06261">
    <property type="entry name" value="TM_PBP2"/>
    <property type="match status" value="1"/>
</dbReference>
<dbReference type="Gene3D" id="1.10.3720.10">
    <property type="entry name" value="MetI-like"/>
    <property type="match status" value="1"/>
</dbReference>
<feature type="transmembrane region" description="Helical" evidence="7">
    <location>
        <begin position="115"/>
        <end position="135"/>
    </location>
</feature>
<feature type="domain" description="ABC transmembrane type-1" evidence="8">
    <location>
        <begin position="77"/>
        <end position="259"/>
    </location>
</feature>
<gene>
    <name evidence="9" type="ORF">PZ740_11275</name>
</gene>
<dbReference type="GO" id="GO:0005886">
    <property type="term" value="C:plasma membrane"/>
    <property type="evidence" value="ECO:0007669"/>
    <property type="project" value="UniProtKB-SubCell"/>
</dbReference>
<evidence type="ECO:0000256" key="7">
    <source>
        <dbReference type="RuleBase" id="RU363032"/>
    </source>
</evidence>
<evidence type="ECO:0000313" key="10">
    <source>
        <dbReference type="Proteomes" id="UP001301140"/>
    </source>
</evidence>
<proteinExistence type="inferred from homology"/>
<keyword evidence="2 7" id="KW-0813">Transport</keyword>
<dbReference type="GO" id="GO:0055085">
    <property type="term" value="P:transmembrane transport"/>
    <property type="evidence" value="ECO:0007669"/>
    <property type="project" value="InterPro"/>
</dbReference>
<keyword evidence="5 7" id="KW-1133">Transmembrane helix</keyword>
<evidence type="ECO:0000256" key="3">
    <source>
        <dbReference type="ARBA" id="ARBA00022475"/>
    </source>
</evidence>
<sequence>MVAERALEEAAGQRQAATGSRGLRLRLWAPVASLLALFALWQLTAVIAADPRLMPPPGAVLARLAQEAANGELAHHLAATLARVAASFVIAMAIGTGLGIVMGRSLLADLLGQPWLVFFLNLPALVTIVLAYIWIGLVESAAILAVAMNKIPNVMVTVREGARAIDRSLTEMAEVFAVPRGRVLRHVVLPQLYPYLAAAARSGLALIWKIVLVVELLGRSEGVGFQISVFFQLFDVTGILAYALAFIAIVQLIEWGVLQPVERRLGQWRR</sequence>
<keyword evidence="6 7" id="KW-0472">Membrane</keyword>
<protein>
    <submittedName>
        <fullName evidence="9">ABC transporter permease</fullName>
    </submittedName>
</protein>
<organism evidence="9 10">
    <name type="scientific">Marinimicrococcus flavescens</name>
    <dbReference type="NCBI Taxonomy" id="3031815"/>
    <lineage>
        <taxon>Bacteria</taxon>
        <taxon>Pseudomonadati</taxon>
        <taxon>Pseudomonadota</taxon>
        <taxon>Alphaproteobacteria</taxon>
        <taxon>Geminicoccales</taxon>
        <taxon>Geminicoccaceae</taxon>
        <taxon>Marinimicrococcus</taxon>
    </lineage>
</organism>
<comment type="subcellular location">
    <subcellularLocation>
        <location evidence="1 7">Cell membrane</location>
        <topology evidence="1 7">Multi-pass membrane protein</topology>
    </subcellularLocation>
</comment>